<dbReference type="InterPro" id="IPR007197">
    <property type="entry name" value="rSAM"/>
</dbReference>
<dbReference type="PANTHER" id="PTHR11918">
    <property type="entry name" value="RADICAL SAM PROTEINS"/>
    <property type="match status" value="1"/>
</dbReference>
<keyword evidence="1" id="KW-0808">Transferase</keyword>
<dbReference type="PANTHER" id="PTHR11918:SF45">
    <property type="entry name" value="THREONYLCARBAMOYLADENOSINE TRNA METHYLTHIOTRANSFERASE"/>
    <property type="match status" value="1"/>
</dbReference>
<name>A0ABQ8UL81_9EUKA</name>
<dbReference type="Pfam" id="PF04055">
    <property type="entry name" value="Radical_SAM"/>
    <property type="match status" value="1"/>
</dbReference>
<comment type="caution">
    <text evidence="5">The sequence shown here is derived from an EMBL/GenBank/DDBJ whole genome shotgun (WGS) entry which is preliminary data.</text>
</comment>
<dbReference type="SUPFAM" id="SSF102114">
    <property type="entry name" value="Radical SAM enzymes"/>
    <property type="match status" value="2"/>
</dbReference>
<keyword evidence="6" id="KW-1185">Reference proteome</keyword>
<feature type="domain" description="MTTase N-terminal" evidence="3">
    <location>
        <begin position="65"/>
        <end position="174"/>
    </location>
</feature>
<protein>
    <submittedName>
        <fullName evidence="5">CDK5 regulatory subunit-associated protein</fullName>
    </submittedName>
</protein>
<organism evidence="5 6">
    <name type="scientific">Paratrimastix pyriformis</name>
    <dbReference type="NCBI Taxonomy" id="342808"/>
    <lineage>
        <taxon>Eukaryota</taxon>
        <taxon>Metamonada</taxon>
        <taxon>Preaxostyla</taxon>
        <taxon>Paratrimastigidae</taxon>
        <taxon>Paratrimastix</taxon>
    </lineage>
</organism>
<dbReference type="InterPro" id="IPR038135">
    <property type="entry name" value="Methylthiotransferase_N_sf"/>
</dbReference>
<feature type="domain" description="Radical SAM core" evidence="4">
    <location>
        <begin position="263"/>
        <end position="574"/>
    </location>
</feature>
<dbReference type="InterPro" id="IPR058240">
    <property type="entry name" value="rSAM_sf"/>
</dbReference>
<proteinExistence type="predicted"/>
<gene>
    <name evidence="5" type="ORF">PAPYR_4026</name>
</gene>
<evidence type="ECO:0000313" key="6">
    <source>
        <dbReference type="Proteomes" id="UP001141327"/>
    </source>
</evidence>
<evidence type="ECO:0000256" key="2">
    <source>
        <dbReference type="SAM" id="MobiDB-lite"/>
    </source>
</evidence>
<reference evidence="5" key="1">
    <citation type="journal article" date="2022" name="bioRxiv">
        <title>Genomics of Preaxostyla Flagellates Illuminates Evolutionary Transitions and the Path Towards Mitochondrial Loss.</title>
        <authorList>
            <person name="Novak L.V.F."/>
            <person name="Treitli S.C."/>
            <person name="Pyrih J."/>
            <person name="Halakuc P."/>
            <person name="Pipaliya S.V."/>
            <person name="Vacek V."/>
            <person name="Brzon O."/>
            <person name="Soukal P."/>
            <person name="Eme L."/>
            <person name="Dacks J.B."/>
            <person name="Karnkowska A."/>
            <person name="Elias M."/>
            <person name="Hampl V."/>
        </authorList>
    </citation>
    <scope>NUCLEOTIDE SEQUENCE</scope>
    <source>
        <strain evidence="5">RCP-MX</strain>
    </source>
</reference>
<feature type="region of interest" description="Disordered" evidence="2">
    <location>
        <begin position="638"/>
        <end position="661"/>
    </location>
</feature>
<dbReference type="EMBL" id="JAPMOS010000016">
    <property type="protein sequence ID" value="KAJ4459954.1"/>
    <property type="molecule type" value="Genomic_DNA"/>
</dbReference>
<dbReference type="InterPro" id="IPR023404">
    <property type="entry name" value="rSAM_horseshoe"/>
</dbReference>
<dbReference type="InterPro" id="IPR006638">
    <property type="entry name" value="Elp3/MiaA/NifB-like_rSAM"/>
</dbReference>
<accession>A0ABQ8UL81</accession>
<evidence type="ECO:0000256" key="1">
    <source>
        <dbReference type="ARBA" id="ARBA00022679"/>
    </source>
</evidence>
<sequence>MDLEEVRVYLQTDSLSNPGTDRVMQERHAADIEDVHEEAEAGGQLPPAPEGLKIPFICPGTQKPARVFVKTFGCVHARNDGEYIAGLLQASGYVLAATVNDSDAVVVYGCTVKNPSEDSAVNLLIAAIKKGKKAVAAGCVTQADPSIERLPAEVSVLGVRGMHRVAEVVTRALEGHVVRLVPTPPTLPPKRLRRKMPTVEQERLISQYKQDTQTYLDHASASYLPSPADMPLPGPEACIAPAGQPGLGPLAMELPPLDLPKVRRNPLIETLCVGVGCVGVCTFCKTRFARGRLQSYPPEQLIARAAQAAREGVKEIWLTGEDVGGYGLDLPPIAPTPAPQEAHPHHECHCGGAAAEAPAASPDHECHCGTEATSTPAPAACTCGRTEGPCCCGGAGAVRLGAEPVHVGPGERWSLPKLVQKMSEVLPKDVMIRCGHTNPQHAHRNLAETAAMLRLPNVYSFLHVPVQAGSDRVLNHMKRPYSAQQFRHVIETLRREVPNVTIATDIICGYSNEGEEDFQESVQLVRDLRFPILNITQMYPRPGTPAFEMDRIPSDIVKNRSRRLTRACCEVDPSSTWCDIRALPLCVFCFPRLRPLPCRTSENYVQVLLPCVGVTIDLASPEFANACAKFPIRTAAEAEDEEDPDLAAHQEPLEEKEEGLVAPTAASRELDFEGGLAVGPRPHDAVPAQTSAAGVGAAAPVQPEMGTWVTVRLVKATRYYVFAERVGPTPAVASASQ</sequence>
<evidence type="ECO:0000259" key="3">
    <source>
        <dbReference type="PROSITE" id="PS51449"/>
    </source>
</evidence>
<dbReference type="SFLD" id="SFLDS00029">
    <property type="entry name" value="Radical_SAM"/>
    <property type="match status" value="1"/>
</dbReference>
<evidence type="ECO:0000259" key="4">
    <source>
        <dbReference type="PROSITE" id="PS51918"/>
    </source>
</evidence>
<dbReference type="InterPro" id="IPR013848">
    <property type="entry name" value="Methylthiotransferase_N"/>
</dbReference>
<dbReference type="Proteomes" id="UP001141327">
    <property type="component" value="Unassembled WGS sequence"/>
</dbReference>
<evidence type="ECO:0000313" key="5">
    <source>
        <dbReference type="EMBL" id="KAJ4459954.1"/>
    </source>
</evidence>
<dbReference type="PROSITE" id="PS51449">
    <property type="entry name" value="MTTASE_N"/>
    <property type="match status" value="1"/>
</dbReference>
<dbReference type="Gene3D" id="3.80.30.20">
    <property type="entry name" value="tm_1862 like domain"/>
    <property type="match status" value="2"/>
</dbReference>
<dbReference type="Pfam" id="PF00919">
    <property type="entry name" value="UPF0004"/>
    <property type="match status" value="1"/>
</dbReference>
<dbReference type="Gene3D" id="3.40.50.12160">
    <property type="entry name" value="Methylthiotransferase, N-terminal domain"/>
    <property type="match status" value="1"/>
</dbReference>
<dbReference type="SMART" id="SM00729">
    <property type="entry name" value="Elp3"/>
    <property type="match status" value="1"/>
</dbReference>
<dbReference type="PROSITE" id="PS51918">
    <property type="entry name" value="RADICAL_SAM"/>
    <property type="match status" value="1"/>
</dbReference>